<protein>
    <submittedName>
        <fullName evidence="2">Uncharacterized protein</fullName>
    </submittedName>
</protein>
<dbReference type="Proteomes" id="UP000276834">
    <property type="component" value="Unassembled WGS sequence"/>
</dbReference>
<evidence type="ECO:0000256" key="1">
    <source>
        <dbReference type="SAM" id="MobiDB-lite"/>
    </source>
</evidence>
<feature type="compositionally biased region" description="Basic and acidic residues" evidence="1">
    <location>
        <begin position="59"/>
        <end position="68"/>
    </location>
</feature>
<feature type="region of interest" description="Disordered" evidence="1">
    <location>
        <begin position="59"/>
        <end position="78"/>
    </location>
</feature>
<proteinExistence type="predicted"/>
<dbReference type="AlphaFoldDB" id="A0A3L8Q610"/>
<organism evidence="2 3">
    <name type="scientific">Chloebia gouldiae</name>
    <name type="common">Gouldian finch</name>
    <name type="synonym">Erythrura gouldiae</name>
    <dbReference type="NCBI Taxonomy" id="44316"/>
    <lineage>
        <taxon>Eukaryota</taxon>
        <taxon>Metazoa</taxon>
        <taxon>Chordata</taxon>
        <taxon>Craniata</taxon>
        <taxon>Vertebrata</taxon>
        <taxon>Euteleostomi</taxon>
        <taxon>Archelosauria</taxon>
        <taxon>Archosauria</taxon>
        <taxon>Dinosauria</taxon>
        <taxon>Saurischia</taxon>
        <taxon>Theropoda</taxon>
        <taxon>Coelurosauria</taxon>
        <taxon>Aves</taxon>
        <taxon>Neognathae</taxon>
        <taxon>Neoaves</taxon>
        <taxon>Telluraves</taxon>
        <taxon>Australaves</taxon>
        <taxon>Passeriformes</taxon>
        <taxon>Passeroidea</taxon>
        <taxon>Passeridae</taxon>
        <taxon>Chloebia</taxon>
    </lineage>
</organism>
<feature type="compositionally biased region" description="Acidic residues" evidence="1">
    <location>
        <begin position="15"/>
        <end position="28"/>
    </location>
</feature>
<reference evidence="2 3" key="1">
    <citation type="journal article" date="2018" name="Proc. R. Soc. B">
        <title>A non-coding region near Follistatin controls head colour polymorphism in the Gouldian finch.</title>
        <authorList>
            <person name="Toomey M.B."/>
            <person name="Marques C.I."/>
            <person name="Andrade P."/>
            <person name="Araujo P.M."/>
            <person name="Sabatino S."/>
            <person name="Gazda M.A."/>
            <person name="Afonso S."/>
            <person name="Lopes R.J."/>
            <person name="Corbo J.C."/>
            <person name="Carneiro M."/>
        </authorList>
    </citation>
    <scope>NUCLEOTIDE SEQUENCE [LARGE SCALE GENOMIC DNA]</scope>
    <source>
        <strain evidence="2">Red01</strain>
        <tissue evidence="2">Muscle</tissue>
    </source>
</reference>
<keyword evidence="3" id="KW-1185">Reference proteome</keyword>
<evidence type="ECO:0000313" key="2">
    <source>
        <dbReference type="EMBL" id="RLV62757.1"/>
    </source>
</evidence>
<evidence type="ECO:0000313" key="3">
    <source>
        <dbReference type="Proteomes" id="UP000276834"/>
    </source>
</evidence>
<feature type="region of interest" description="Disordered" evidence="1">
    <location>
        <begin position="1"/>
        <end position="45"/>
    </location>
</feature>
<gene>
    <name evidence="2" type="ORF">DV515_00018974</name>
</gene>
<name>A0A3L8Q610_CHLGU</name>
<dbReference type="EMBL" id="QUSF01005410">
    <property type="protein sequence ID" value="RLV62757.1"/>
    <property type="molecule type" value="Genomic_DNA"/>
</dbReference>
<accession>A0A3L8Q610</accession>
<sequence length="78" mass="9029">MAPSEWWGRRREQEEGKEEEEEEKEEDGAGQGRRQAQPTAALGLQVPIKRVPRNRIRHWGELVNERGQRQKLGRAGQA</sequence>
<comment type="caution">
    <text evidence="2">The sequence shown here is derived from an EMBL/GenBank/DDBJ whole genome shotgun (WGS) entry which is preliminary data.</text>
</comment>